<dbReference type="AlphaFoldDB" id="Q0WR21"/>
<dbReference type="EMBL" id="AK228502">
    <property type="protein sequence ID" value="BAF00428.1"/>
    <property type="molecule type" value="mRNA"/>
</dbReference>
<sequence>MAAAASATFGSGRYPARTVMNSYHHHSKQTAIQLGTANLTSVDHTSFSPESLEPYSINGVSRQRDLEVVLSLLLFSK</sequence>
<organism evidence="1">
    <name type="scientific">Arabidopsis thaliana</name>
    <name type="common">Mouse-ear cress</name>
    <dbReference type="NCBI Taxonomy" id="3702"/>
    <lineage>
        <taxon>Eukaryota</taxon>
        <taxon>Viridiplantae</taxon>
        <taxon>Streptophyta</taxon>
        <taxon>Embryophyta</taxon>
        <taxon>Tracheophyta</taxon>
        <taxon>Spermatophyta</taxon>
        <taxon>Magnoliopsida</taxon>
        <taxon>eudicotyledons</taxon>
        <taxon>Gunneridae</taxon>
        <taxon>Pentapetalae</taxon>
        <taxon>rosids</taxon>
        <taxon>malvids</taxon>
        <taxon>Brassicales</taxon>
        <taxon>Brassicaceae</taxon>
        <taxon>Camelineae</taxon>
        <taxon>Arabidopsis</taxon>
    </lineage>
</organism>
<evidence type="ECO:0000313" key="1">
    <source>
        <dbReference type="EMBL" id="BAF00428.1"/>
    </source>
</evidence>
<protein>
    <submittedName>
        <fullName evidence="1">Uncharacterized protein</fullName>
    </submittedName>
</protein>
<reference evidence="1" key="1">
    <citation type="submission" date="2006-07" db="EMBL/GenBank/DDBJ databases">
        <title>Large-scale analysis of RIKEN Arabidopsis full-length (RAFL) cDNAs.</title>
        <authorList>
            <person name="Totoki Y."/>
            <person name="Seki M."/>
            <person name="Ishida J."/>
            <person name="Nakajima M."/>
            <person name="Enju A."/>
            <person name="Morosawa T."/>
            <person name="Kamiya A."/>
            <person name="Narusaka M."/>
            <person name="Shin-i T."/>
            <person name="Nakagawa M."/>
            <person name="Sakamoto N."/>
            <person name="Oishi K."/>
            <person name="Kohara Y."/>
            <person name="Kobayashi M."/>
            <person name="Toyoda A."/>
            <person name="Sakaki Y."/>
            <person name="Sakurai T."/>
            <person name="Iida K."/>
            <person name="Akiyama K."/>
            <person name="Satou M."/>
            <person name="Toyoda T."/>
            <person name="Konagaya A."/>
            <person name="Carninci P."/>
            <person name="Kawai J."/>
            <person name="Hayashizaki Y."/>
            <person name="Shinozaki K."/>
        </authorList>
    </citation>
    <scope>NUCLEOTIDE SEQUENCE</scope>
</reference>
<proteinExistence type="evidence at transcript level"/>
<accession>Q0WR21</accession>
<name>Q0WR21_ARATH</name>